<keyword evidence="2" id="KW-1185">Reference proteome</keyword>
<dbReference type="GO" id="GO:0000774">
    <property type="term" value="F:adenyl-nucleotide exchange factor activity"/>
    <property type="evidence" value="ECO:0007669"/>
    <property type="project" value="TreeGrafter"/>
</dbReference>
<dbReference type="PANTHER" id="PTHR19316">
    <property type="entry name" value="PROTEIN FOLDING REGULATOR"/>
    <property type="match status" value="1"/>
</dbReference>
<reference evidence="1" key="1">
    <citation type="journal article" date="2014" name="Nucleic Acids Res.">
        <title>The evolutionary dynamics of variant antigen genes in Babesia reveal a history of genomic innovation underlying host-parasite interaction.</title>
        <authorList>
            <person name="Jackson A.P."/>
            <person name="Otto T.D."/>
            <person name="Darby A."/>
            <person name="Ramaprasad A."/>
            <person name="Xia D."/>
            <person name="Echaide I.E."/>
            <person name="Farber M."/>
            <person name="Gahlot S."/>
            <person name="Gamble J."/>
            <person name="Gupta D."/>
            <person name="Gupta Y."/>
            <person name="Jackson L."/>
            <person name="Malandrin L."/>
            <person name="Malas T.B."/>
            <person name="Moussa E."/>
            <person name="Nair M."/>
            <person name="Reid A.J."/>
            <person name="Sanders M."/>
            <person name="Sharma J."/>
            <person name="Tracey A."/>
            <person name="Quail M.A."/>
            <person name="Weir W."/>
            <person name="Wastling J.M."/>
            <person name="Hall N."/>
            <person name="Willadsen P."/>
            <person name="Lingelbach K."/>
            <person name="Shiels B."/>
            <person name="Tait A."/>
            <person name="Berriman M."/>
            <person name="Allred D.R."/>
            <person name="Pain A."/>
        </authorList>
    </citation>
    <scope>NUCLEOTIDE SEQUENCE</scope>
    <source>
        <strain evidence="1">1802A</strain>
    </source>
</reference>
<organism evidence="1 2">
    <name type="scientific">Babesia divergens</name>
    <dbReference type="NCBI Taxonomy" id="32595"/>
    <lineage>
        <taxon>Eukaryota</taxon>
        <taxon>Sar</taxon>
        <taxon>Alveolata</taxon>
        <taxon>Apicomplexa</taxon>
        <taxon>Aconoidasida</taxon>
        <taxon>Piroplasmida</taxon>
        <taxon>Babesiidae</taxon>
        <taxon>Babesia</taxon>
    </lineage>
</organism>
<dbReference type="InterPro" id="IPR050693">
    <property type="entry name" value="Hsp70_NEF-Inhibitors"/>
</dbReference>
<evidence type="ECO:0000313" key="1">
    <source>
        <dbReference type="EMBL" id="KAK1933039.1"/>
    </source>
</evidence>
<dbReference type="AlphaFoldDB" id="A0AAD9LEZ1"/>
<proteinExistence type="predicted"/>
<dbReference type="InterPro" id="IPR016024">
    <property type="entry name" value="ARM-type_fold"/>
</dbReference>
<name>A0AAD9LEZ1_BABDI</name>
<sequence length="469" mass="51989">MDESIQQSLNEISHNISCLHVNSGAQLDDIFRLGHLSKFINDMRGISINLGNFFSSYVPLLDSFHVAPIKPPVSDETVSYDDKLLVADLFALGKRDETLNRWAELRRDFNSAKRTSAYKDNITAVVETHNELLQELVERTVDLDKPQKHSEANTFLKLGVKKTRINNDPCKNENVAAGLEGAAKMDPSTVPKKPMAKEDVEFLQKAMESVHDHDKKVKSAAQMIVEVAMQKGNNGTADELLDAFETMELFYEEHPGNASSVHKTGMLDALVEHVRQADQKTVAAAMSLLTTTLSNNEKVQEAAAKGPLMQYLLQMRKDVDGTPIEPKLIATIAAATRHCVDAENHFIKVGGMQYIIQCTAKSNPKVKEKAALLIYHFVNLNKLNKQDAQRMQLLHAVQNLMPLNVAVQGIQYAEVCINLFSAVVLKYHGAVNKAEAMKIAQQLTSAVESIPELEGAKDTLKQVHSALKK</sequence>
<accession>A0AAD9LEZ1</accession>
<reference evidence="1" key="2">
    <citation type="submission" date="2021-05" db="EMBL/GenBank/DDBJ databases">
        <authorList>
            <person name="Pain A."/>
        </authorList>
    </citation>
    <scope>NUCLEOTIDE SEQUENCE</scope>
    <source>
        <strain evidence="1">1802A</strain>
    </source>
</reference>
<dbReference type="InterPro" id="IPR011989">
    <property type="entry name" value="ARM-like"/>
</dbReference>
<dbReference type="EMBL" id="JAHBMH010000073">
    <property type="protein sequence ID" value="KAK1933039.1"/>
    <property type="molecule type" value="Genomic_DNA"/>
</dbReference>
<gene>
    <name evidence="1" type="ORF">X943_001927</name>
</gene>
<comment type="caution">
    <text evidence="1">The sequence shown here is derived from an EMBL/GenBank/DDBJ whole genome shotgun (WGS) entry which is preliminary data.</text>
</comment>
<dbReference type="GO" id="GO:0005783">
    <property type="term" value="C:endoplasmic reticulum"/>
    <property type="evidence" value="ECO:0007669"/>
    <property type="project" value="TreeGrafter"/>
</dbReference>
<dbReference type="Proteomes" id="UP001195914">
    <property type="component" value="Unassembled WGS sequence"/>
</dbReference>
<dbReference type="SUPFAM" id="SSF48371">
    <property type="entry name" value="ARM repeat"/>
    <property type="match status" value="1"/>
</dbReference>
<evidence type="ECO:0000313" key="2">
    <source>
        <dbReference type="Proteomes" id="UP001195914"/>
    </source>
</evidence>
<dbReference type="PANTHER" id="PTHR19316:SF18">
    <property type="entry name" value="HSP70-BINDING PROTEIN 1"/>
    <property type="match status" value="1"/>
</dbReference>
<protein>
    <submittedName>
        <fullName evidence="1">Uncharacterized protein</fullName>
    </submittedName>
</protein>
<dbReference type="Gene3D" id="1.25.10.10">
    <property type="entry name" value="Leucine-rich Repeat Variant"/>
    <property type="match status" value="1"/>
</dbReference>